<dbReference type="InterPro" id="IPR036271">
    <property type="entry name" value="Tet_transcr_reg_TetR-rel_C_sf"/>
</dbReference>
<dbReference type="AlphaFoldDB" id="A0A3D8K212"/>
<evidence type="ECO:0000256" key="2">
    <source>
        <dbReference type="ARBA" id="ARBA00023125"/>
    </source>
</evidence>
<dbReference type="Pfam" id="PF08362">
    <property type="entry name" value="TetR_C_3"/>
    <property type="match status" value="1"/>
</dbReference>
<keyword evidence="1" id="KW-0805">Transcription regulation</keyword>
<feature type="domain" description="HTH tetR-type" evidence="6">
    <location>
        <begin position="45"/>
        <end position="105"/>
    </location>
</feature>
<proteinExistence type="predicted"/>
<dbReference type="PROSITE" id="PS50977">
    <property type="entry name" value="HTH_TETR_2"/>
    <property type="match status" value="1"/>
</dbReference>
<dbReference type="OrthoDB" id="8961953at2"/>
<dbReference type="GO" id="GO:0003700">
    <property type="term" value="F:DNA-binding transcription factor activity"/>
    <property type="evidence" value="ECO:0007669"/>
    <property type="project" value="TreeGrafter"/>
</dbReference>
<evidence type="ECO:0000256" key="5">
    <source>
        <dbReference type="SAM" id="MobiDB-lite"/>
    </source>
</evidence>
<dbReference type="GO" id="GO:0000976">
    <property type="term" value="F:transcription cis-regulatory region binding"/>
    <property type="evidence" value="ECO:0007669"/>
    <property type="project" value="TreeGrafter"/>
</dbReference>
<dbReference type="RefSeq" id="WP_115532954.1">
    <property type="nucleotide sequence ID" value="NZ_QRGA01000004.1"/>
</dbReference>
<dbReference type="PANTHER" id="PTHR30055">
    <property type="entry name" value="HTH-TYPE TRANSCRIPTIONAL REGULATOR RUTR"/>
    <property type="match status" value="1"/>
</dbReference>
<comment type="caution">
    <text evidence="7">The sequence shown here is derived from an EMBL/GenBank/DDBJ whole genome shotgun (WGS) entry which is preliminary data.</text>
</comment>
<organism evidence="7 8">
    <name type="scientific">Trinickia dinghuensis</name>
    <dbReference type="NCBI Taxonomy" id="2291023"/>
    <lineage>
        <taxon>Bacteria</taxon>
        <taxon>Pseudomonadati</taxon>
        <taxon>Pseudomonadota</taxon>
        <taxon>Betaproteobacteria</taxon>
        <taxon>Burkholderiales</taxon>
        <taxon>Burkholderiaceae</taxon>
        <taxon>Trinickia</taxon>
    </lineage>
</organism>
<reference evidence="7 8" key="1">
    <citation type="submission" date="2018-08" db="EMBL/GenBank/DDBJ databases">
        <title>Paraburkholderia sp. DHOM06 isolated from forest soil.</title>
        <authorList>
            <person name="Gao Z.-H."/>
            <person name="Qiu L.-H."/>
        </authorList>
    </citation>
    <scope>NUCLEOTIDE SEQUENCE [LARGE SCALE GENOMIC DNA]</scope>
    <source>
        <strain evidence="7 8">DHOM06</strain>
    </source>
</reference>
<dbReference type="InterPro" id="IPR050109">
    <property type="entry name" value="HTH-type_TetR-like_transc_reg"/>
</dbReference>
<sequence length="241" mass="26733">MSERKPESAGPERVAGRRASVVSKSAEPAAPRRRPGRPSGTARGPLQREKLLDVALGLFARQGIVETTLGEIAREAGVTSAMMHYYFHTREQLIDVLIDERFIPLRETIRGAFEHLDDPVAAITDLVERLVKVSEDHPWFAPLWIREVVSEGGILRQRMNDRYGDADQNAALARIVRWQREGLLNAHLEPSLIIESAVGLTMLPLATSGLWNTTAARRSLSAREIGRHVIALLTHGISSSR</sequence>
<protein>
    <submittedName>
        <fullName evidence="7">TetR/AcrR family transcriptional regulator</fullName>
    </submittedName>
</protein>
<dbReference type="Pfam" id="PF00440">
    <property type="entry name" value="TetR_N"/>
    <property type="match status" value="1"/>
</dbReference>
<name>A0A3D8K212_9BURK</name>
<dbReference type="InterPro" id="IPR013573">
    <property type="entry name" value="Tscrpt_reg_YcdC_C"/>
</dbReference>
<dbReference type="PRINTS" id="PR00455">
    <property type="entry name" value="HTHTETR"/>
</dbReference>
<feature type="region of interest" description="Disordered" evidence="5">
    <location>
        <begin position="1"/>
        <end position="45"/>
    </location>
</feature>
<dbReference type="SUPFAM" id="SSF48498">
    <property type="entry name" value="Tetracyclin repressor-like, C-terminal domain"/>
    <property type="match status" value="1"/>
</dbReference>
<dbReference type="GO" id="GO:0045892">
    <property type="term" value="P:negative regulation of DNA-templated transcription"/>
    <property type="evidence" value="ECO:0007669"/>
    <property type="project" value="InterPro"/>
</dbReference>
<gene>
    <name evidence="7" type="ORF">DWV00_07555</name>
</gene>
<evidence type="ECO:0000259" key="6">
    <source>
        <dbReference type="PROSITE" id="PS50977"/>
    </source>
</evidence>
<feature type="DNA-binding region" description="H-T-H motif" evidence="4">
    <location>
        <begin position="68"/>
        <end position="87"/>
    </location>
</feature>
<evidence type="ECO:0000256" key="4">
    <source>
        <dbReference type="PROSITE-ProRule" id="PRU00335"/>
    </source>
</evidence>
<dbReference type="Proteomes" id="UP000256838">
    <property type="component" value="Unassembled WGS sequence"/>
</dbReference>
<keyword evidence="8" id="KW-1185">Reference proteome</keyword>
<evidence type="ECO:0000313" key="7">
    <source>
        <dbReference type="EMBL" id="RDU99507.1"/>
    </source>
</evidence>
<keyword evidence="2 4" id="KW-0238">DNA-binding</keyword>
<evidence type="ECO:0000256" key="1">
    <source>
        <dbReference type="ARBA" id="ARBA00023015"/>
    </source>
</evidence>
<keyword evidence="3" id="KW-0804">Transcription</keyword>
<dbReference type="PANTHER" id="PTHR30055:SF234">
    <property type="entry name" value="HTH-TYPE TRANSCRIPTIONAL REGULATOR BETI"/>
    <property type="match status" value="1"/>
</dbReference>
<dbReference type="Gene3D" id="1.10.357.10">
    <property type="entry name" value="Tetracycline Repressor, domain 2"/>
    <property type="match status" value="1"/>
</dbReference>
<dbReference type="EMBL" id="QRGA01000004">
    <property type="protein sequence ID" value="RDU99507.1"/>
    <property type="molecule type" value="Genomic_DNA"/>
</dbReference>
<evidence type="ECO:0000313" key="8">
    <source>
        <dbReference type="Proteomes" id="UP000256838"/>
    </source>
</evidence>
<dbReference type="InterPro" id="IPR001647">
    <property type="entry name" value="HTH_TetR"/>
</dbReference>
<dbReference type="SUPFAM" id="SSF46689">
    <property type="entry name" value="Homeodomain-like"/>
    <property type="match status" value="1"/>
</dbReference>
<accession>A0A3D8K212</accession>
<dbReference type="InterPro" id="IPR009057">
    <property type="entry name" value="Homeodomain-like_sf"/>
</dbReference>
<evidence type="ECO:0000256" key="3">
    <source>
        <dbReference type="ARBA" id="ARBA00023163"/>
    </source>
</evidence>